<evidence type="ECO:0000256" key="11">
    <source>
        <dbReference type="ARBA" id="ARBA00048048"/>
    </source>
</evidence>
<evidence type="ECO:0000256" key="3">
    <source>
        <dbReference type="ARBA" id="ARBA00022692"/>
    </source>
</evidence>
<evidence type="ECO:0000256" key="4">
    <source>
        <dbReference type="ARBA" id="ARBA00022824"/>
    </source>
</evidence>
<keyword evidence="2 12" id="KW-0808">Transferase</keyword>
<dbReference type="GO" id="GO:0019706">
    <property type="term" value="F:protein-cysteine S-palmitoyltransferase activity"/>
    <property type="evidence" value="ECO:0007669"/>
    <property type="project" value="UniProtKB-EC"/>
</dbReference>
<comment type="subcellular location">
    <subcellularLocation>
        <location evidence="1">Endoplasmic reticulum membrane</location>
        <topology evidence="1">Multi-pass membrane protein</topology>
    </subcellularLocation>
</comment>
<keyword evidence="3 12" id="KW-0812">Transmembrane</keyword>
<feature type="transmembrane region" description="Helical" evidence="12">
    <location>
        <begin position="136"/>
        <end position="160"/>
    </location>
</feature>
<evidence type="ECO:0000256" key="1">
    <source>
        <dbReference type="ARBA" id="ARBA00004477"/>
    </source>
</evidence>
<dbReference type="GO" id="GO:0005789">
    <property type="term" value="C:endoplasmic reticulum membrane"/>
    <property type="evidence" value="ECO:0007669"/>
    <property type="project" value="UniProtKB-SubCell"/>
</dbReference>
<dbReference type="PANTHER" id="PTHR22883:SF489">
    <property type="entry name" value="PALMITOYLTRANSFERASE SWF1"/>
    <property type="match status" value="1"/>
</dbReference>
<keyword evidence="15" id="KW-1185">Reference proteome</keyword>
<dbReference type="PROSITE" id="PS50216">
    <property type="entry name" value="DHHC"/>
    <property type="match status" value="1"/>
</dbReference>
<feature type="transmembrane region" description="Helical" evidence="12">
    <location>
        <begin position="85"/>
        <end position="105"/>
    </location>
</feature>
<dbReference type="InterPro" id="IPR001594">
    <property type="entry name" value="Palmitoyltrfase_DHHC"/>
</dbReference>
<dbReference type="GO" id="GO:0005794">
    <property type="term" value="C:Golgi apparatus"/>
    <property type="evidence" value="ECO:0007669"/>
    <property type="project" value="TreeGrafter"/>
</dbReference>
<dbReference type="InterPro" id="IPR039859">
    <property type="entry name" value="PFA4/ZDH16/20/ERF2-like"/>
</dbReference>
<comment type="similarity">
    <text evidence="10">Belongs to the DHHC palmitoyltransferase family. SWF1 subfamily.</text>
</comment>
<sequence>MSIFMNTFMTTFSDPGKITSGNVEEVDSFFHNNELIFFGANYCSTCETIKPARSKHCSVCNCCIMLFDHHCIWVNNCIGYYNYKWFMGFLIANINLLSYGGYLCYQAMSTARAAFPTLSYWKTIVSTNNSNKATGILLILCVIFIMIVILFTGLHLRYLYLGVTTNECDKWSEVEYLVDLGSLYQIVDNTLNEKYVEKCVIMNHNNDSYETVFISLKNEKVLFSSDDGIVLRKIESVEDDLFNIYDHGFVDNLKERIFNRTFY</sequence>
<keyword evidence="6 12" id="KW-0472">Membrane</keyword>
<evidence type="ECO:0000313" key="15">
    <source>
        <dbReference type="Proteomes" id="UP000054251"/>
    </source>
</evidence>
<comment type="catalytic activity">
    <reaction evidence="11 12">
        <text>L-cysteinyl-[protein] + hexadecanoyl-CoA = S-hexadecanoyl-L-cysteinyl-[protein] + CoA</text>
        <dbReference type="Rhea" id="RHEA:36683"/>
        <dbReference type="Rhea" id="RHEA-COMP:10131"/>
        <dbReference type="Rhea" id="RHEA-COMP:11032"/>
        <dbReference type="ChEBI" id="CHEBI:29950"/>
        <dbReference type="ChEBI" id="CHEBI:57287"/>
        <dbReference type="ChEBI" id="CHEBI:57379"/>
        <dbReference type="ChEBI" id="CHEBI:74151"/>
        <dbReference type="EC" id="2.3.1.225"/>
    </reaction>
</comment>
<name>A0A0V1Q2Q4_9ASCO</name>
<keyword evidence="7" id="KW-0564">Palmitate</keyword>
<reference evidence="14 15" key="1">
    <citation type="submission" date="2015-11" db="EMBL/GenBank/DDBJ databases">
        <title>The genome of Debaryomyces fabryi.</title>
        <authorList>
            <person name="Tafer H."/>
            <person name="Lopandic K."/>
        </authorList>
    </citation>
    <scope>NUCLEOTIDE SEQUENCE [LARGE SCALE GENOMIC DNA]</scope>
    <source>
        <strain evidence="14 15">CBS 789</strain>
    </source>
</reference>
<evidence type="ECO:0000256" key="10">
    <source>
        <dbReference type="ARBA" id="ARBA00038463"/>
    </source>
</evidence>
<evidence type="ECO:0000259" key="13">
    <source>
        <dbReference type="Pfam" id="PF01529"/>
    </source>
</evidence>
<dbReference type="AlphaFoldDB" id="A0A0V1Q2Q4"/>
<accession>A0A0V1Q2Q4</accession>
<keyword evidence="4" id="KW-0256">Endoplasmic reticulum</keyword>
<dbReference type="EMBL" id="LMYN01000019">
    <property type="protein sequence ID" value="KSA02811.1"/>
    <property type="molecule type" value="Genomic_DNA"/>
</dbReference>
<evidence type="ECO:0000313" key="14">
    <source>
        <dbReference type="EMBL" id="KSA02811.1"/>
    </source>
</evidence>
<dbReference type="RefSeq" id="XP_015468913.1">
    <property type="nucleotide sequence ID" value="XM_015610238.1"/>
</dbReference>
<proteinExistence type="inferred from homology"/>
<gene>
    <name evidence="14" type="ORF">AC631_01408</name>
</gene>
<keyword evidence="9 12" id="KW-0012">Acyltransferase</keyword>
<evidence type="ECO:0000256" key="7">
    <source>
        <dbReference type="ARBA" id="ARBA00023139"/>
    </source>
</evidence>
<evidence type="ECO:0000256" key="12">
    <source>
        <dbReference type="RuleBase" id="RU079119"/>
    </source>
</evidence>
<keyword evidence="8" id="KW-0449">Lipoprotein</keyword>
<evidence type="ECO:0000256" key="9">
    <source>
        <dbReference type="ARBA" id="ARBA00023315"/>
    </source>
</evidence>
<dbReference type="GO" id="GO:0006612">
    <property type="term" value="P:protein targeting to membrane"/>
    <property type="evidence" value="ECO:0007669"/>
    <property type="project" value="TreeGrafter"/>
</dbReference>
<evidence type="ECO:0000256" key="8">
    <source>
        <dbReference type="ARBA" id="ARBA00023288"/>
    </source>
</evidence>
<dbReference type="Proteomes" id="UP000054251">
    <property type="component" value="Unassembled WGS sequence"/>
</dbReference>
<organism evidence="14 15">
    <name type="scientific">Debaryomyces fabryi</name>
    <dbReference type="NCBI Taxonomy" id="58627"/>
    <lineage>
        <taxon>Eukaryota</taxon>
        <taxon>Fungi</taxon>
        <taxon>Dikarya</taxon>
        <taxon>Ascomycota</taxon>
        <taxon>Saccharomycotina</taxon>
        <taxon>Pichiomycetes</taxon>
        <taxon>Debaryomycetaceae</taxon>
        <taxon>Debaryomyces</taxon>
    </lineage>
</organism>
<evidence type="ECO:0000256" key="2">
    <source>
        <dbReference type="ARBA" id="ARBA00022679"/>
    </source>
</evidence>
<keyword evidence="5 12" id="KW-1133">Transmembrane helix</keyword>
<dbReference type="GeneID" id="26838417"/>
<comment type="domain">
    <text evidence="12">The DHHC domain is required for palmitoyltransferase activity.</text>
</comment>
<comment type="caution">
    <text evidence="14">The sequence shown here is derived from an EMBL/GenBank/DDBJ whole genome shotgun (WGS) entry which is preliminary data.</text>
</comment>
<protein>
    <recommendedName>
        <fullName evidence="12">Palmitoyltransferase</fullName>
        <ecNumber evidence="12">2.3.1.225</ecNumber>
    </recommendedName>
</protein>
<dbReference type="Pfam" id="PF01529">
    <property type="entry name" value="DHHC"/>
    <property type="match status" value="1"/>
</dbReference>
<evidence type="ECO:0000256" key="6">
    <source>
        <dbReference type="ARBA" id="ARBA00023136"/>
    </source>
</evidence>
<dbReference type="PANTHER" id="PTHR22883">
    <property type="entry name" value="ZINC FINGER DHHC DOMAIN CONTAINING PROTEIN"/>
    <property type="match status" value="1"/>
</dbReference>
<dbReference type="OrthoDB" id="9909019at2759"/>
<feature type="domain" description="Palmitoyltransferase DHHC" evidence="13">
    <location>
        <begin position="39"/>
        <end position="170"/>
    </location>
</feature>
<evidence type="ECO:0000256" key="5">
    <source>
        <dbReference type="ARBA" id="ARBA00022989"/>
    </source>
</evidence>
<dbReference type="EC" id="2.3.1.225" evidence="12"/>